<gene>
    <name evidence="1" type="ORF">OKW52_00190</name>
</gene>
<evidence type="ECO:0008006" key="3">
    <source>
        <dbReference type="Google" id="ProtNLM"/>
    </source>
</evidence>
<sequence>MVSLITDRLWHALVAVPIVVLLGPAPALADAMDRARMAPLASSERLRLFTYGRALQTPHPPQAITTAMRRTMERTGFYHQGGGISLLGRSLRFSPVVAWDDNINGGYFNDTLDLFGLQFLVSPDNLARAGFVFGGRVEGSVRLAYAEGRYLDFSAHTEAAWSPRHEIGRANAALSACARNHVTGWTFADVCVTAGGGWRELSSATSTAVSATVAQLFAAGAGTHEVSVEVERRQLSAGDQNSVTLGWASIWNRATTDVSLTLGEAIPNASATRARLTARTSWIWHNRPVTLSAWHMRSSGGMLLGMPREDRLTGLGVSVQARPGMSVDLMHQVTRSTISLFDESRTGLTVRFQLGNR</sequence>
<dbReference type="Proteomes" id="UP001208938">
    <property type="component" value="Unassembled WGS sequence"/>
</dbReference>
<protein>
    <recommendedName>
        <fullName evidence="3">Inverse autotransporter beta-domain domain-containing protein</fullName>
    </recommendedName>
</protein>
<keyword evidence="2" id="KW-1185">Reference proteome</keyword>
<evidence type="ECO:0000313" key="2">
    <source>
        <dbReference type="Proteomes" id="UP001208938"/>
    </source>
</evidence>
<evidence type="ECO:0000313" key="1">
    <source>
        <dbReference type="EMBL" id="MCW1930730.1"/>
    </source>
</evidence>
<organism evidence="1 2">
    <name type="scientific">Pararhodobacter zhoushanensis</name>
    <dbReference type="NCBI Taxonomy" id="2479545"/>
    <lineage>
        <taxon>Bacteria</taxon>
        <taxon>Pseudomonadati</taxon>
        <taxon>Pseudomonadota</taxon>
        <taxon>Alphaproteobacteria</taxon>
        <taxon>Rhodobacterales</taxon>
        <taxon>Paracoccaceae</taxon>
        <taxon>Pararhodobacter</taxon>
    </lineage>
</organism>
<dbReference type="EMBL" id="JAPDFL010000001">
    <property type="protein sequence ID" value="MCW1930730.1"/>
    <property type="molecule type" value="Genomic_DNA"/>
</dbReference>
<accession>A0ABT3GT54</accession>
<reference evidence="1 2" key="1">
    <citation type="submission" date="2022-10" db="EMBL/GenBank/DDBJ databases">
        <title>Pararhodobacter sp. nov., isolated from marine algae.</title>
        <authorList>
            <person name="Choi B.J."/>
            <person name="Kim J.M."/>
            <person name="Lee J.K."/>
            <person name="Choi D.G."/>
            <person name="Jeon C.O."/>
        </authorList>
    </citation>
    <scope>NUCLEOTIDE SEQUENCE [LARGE SCALE GENOMIC DNA]</scope>
    <source>
        <strain evidence="1 2">ZQ420</strain>
    </source>
</reference>
<dbReference type="RefSeq" id="WP_264503910.1">
    <property type="nucleotide sequence ID" value="NZ_JAPDFL010000001.1"/>
</dbReference>
<comment type="caution">
    <text evidence="1">The sequence shown here is derived from an EMBL/GenBank/DDBJ whole genome shotgun (WGS) entry which is preliminary data.</text>
</comment>
<proteinExistence type="predicted"/>
<name>A0ABT3GT54_9RHOB</name>